<dbReference type="InterPro" id="IPR052399">
    <property type="entry name" value="Phage_Baseplate_Assmbl_Protein"/>
</dbReference>
<dbReference type="BioCyc" id="CSTI499177:GJE9-1564-MONOMER"/>
<dbReference type="STRING" id="1511.CLOST_1512"/>
<keyword evidence="6" id="KW-1185">Reference proteome</keyword>
<evidence type="ECO:0000313" key="6">
    <source>
        <dbReference type="Proteomes" id="UP000007041"/>
    </source>
</evidence>
<dbReference type="Pfam" id="PF04865">
    <property type="entry name" value="Baseplate_J"/>
    <property type="match status" value="1"/>
</dbReference>
<dbReference type="Pfam" id="PF26079">
    <property type="entry name" value="Baseplate_J_C"/>
    <property type="match status" value="1"/>
</dbReference>
<feature type="domain" description="Baseplate protein J-like barrel" evidence="2">
    <location>
        <begin position="101"/>
        <end position="173"/>
    </location>
</feature>
<protein>
    <submittedName>
        <fullName evidence="5">Uncharacterized protein</fullName>
    </submittedName>
</protein>
<dbReference type="KEGG" id="cst:CLOST_1512"/>
<dbReference type="InterPro" id="IPR058530">
    <property type="entry name" value="Baseplate_J-like_C"/>
</dbReference>
<comment type="similarity">
    <text evidence="1">Belongs to the Mu gp47/PBSX XkdT family.</text>
</comment>
<gene>
    <name evidence="5" type="ordered locus">CLOST_1512</name>
</gene>
<dbReference type="InterPro" id="IPR058531">
    <property type="entry name" value="Baseplate_J_M"/>
</dbReference>
<evidence type="ECO:0000259" key="3">
    <source>
        <dbReference type="Pfam" id="PF26078"/>
    </source>
</evidence>
<name>E3PRX8_ACESD</name>
<evidence type="ECO:0000259" key="2">
    <source>
        <dbReference type="Pfam" id="PF04865"/>
    </source>
</evidence>
<dbReference type="Proteomes" id="UP000007041">
    <property type="component" value="Chromosome"/>
</dbReference>
<reference evidence="6" key="1">
    <citation type="journal article" date="2010" name="BMC Genomics">
        <title>Clostridium sticklandii, a specialist in amino acid degradation:revisiting its metabolism through its genome sequence.</title>
        <authorList>
            <person name="Fonknechten N."/>
            <person name="Chaussonnerie S."/>
            <person name="Tricot S."/>
            <person name="Lajus A."/>
            <person name="Andreesen J.R."/>
            <person name="Perchat N."/>
            <person name="Pelletier E."/>
            <person name="Gouyvenoux M."/>
            <person name="Barbe V."/>
            <person name="Salanoubat M."/>
            <person name="Le Paslier D."/>
            <person name="Weissenbach J."/>
            <person name="Cohen G.N."/>
            <person name="Kreimeyer A."/>
        </authorList>
    </citation>
    <scope>NUCLEOTIDE SEQUENCE [LARGE SCALE GENOMIC DNA]</scope>
    <source>
        <strain evidence="6">ATCC 12662 / DSM 519 / JCM 1433 / CCUG 9281 / NCIMB 10654 / HF</strain>
    </source>
</reference>
<proteinExistence type="inferred from homology"/>
<dbReference type="RefSeq" id="WP_013361725.1">
    <property type="nucleotide sequence ID" value="NC_014614.1"/>
</dbReference>
<dbReference type="InterPro" id="IPR006949">
    <property type="entry name" value="Barrel_Baseplate_J-like"/>
</dbReference>
<accession>E3PRX8</accession>
<dbReference type="EMBL" id="FP565809">
    <property type="protein sequence ID" value="CBH21632.1"/>
    <property type="molecule type" value="Genomic_DNA"/>
</dbReference>
<dbReference type="PANTHER" id="PTHR37829">
    <property type="entry name" value="PHAGE-LIKE ELEMENT PBSX PROTEIN XKDT"/>
    <property type="match status" value="1"/>
</dbReference>
<feature type="domain" description="Baseplate J-like C-terminal" evidence="4">
    <location>
        <begin position="277"/>
        <end position="358"/>
    </location>
</feature>
<sequence length="360" mass="39029">MSFYKKTQDGLTQELLAEFALAIGADKISSASEIAVKAKIYASKFEGIYYNQEYILNQAFPQTADEENLPKHGYIWNTDRKMPTPAVGPVILGRTTAYASNIVIPKDTIISTDPNAFGKLVISKTQQEVTLIAGQLEVSVNVKTDITGYEANLPAGSLTVINNPPTGLEFVRQEVDLSDGTDIEDLEVYRQRVLLRRRKPPRGGTFTDYELWALDVPGVTVAKAFPVPRGNNTVDVLIATASGIPSDGLVATVLNYILSKRPMLADVHVLKPTPKSINVTVSIKPKAGYSFATLQPLAISAIEQYISTLEIGTEVLVSGIIDKVKDINGVYDVSVSIPSSNVDLLSTEMAEVGVINVNEL</sequence>
<dbReference type="HOGENOM" id="CLU_737116_0_0_9"/>
<dbReference type="PANTHER" id="PTHR37829:SF3">
    <property type="entry name" value="PROTEIN JAYE-RELATED"/>
    <property type="match status" value="1"/>
</dbReference>
<evidence type="ECO:0000259" key="4">
    <source>
        <dbReference type="Pfam" id="PF26079"/>
    </source>
</evidence>
<evidence type="ECO:0000313" key="5">
    <source>
        <dbReference type="EMBL" id="CBH21632.1"/>
    </source>
</evidence>
<dbReference type="eggNOG" id="COG3299">
    <property type="taxonomic scope" value="Bacteria"/>
</dbReference>
<evidence type="ECO:0000256" key="1">
    <source>
        <dbReference type="ARBA" id="ARBA00038087"/>
    </source>
</evidence>
<dbReference type="AlphaFoldDB" id="E3PRX8"/>
<organism evidence="5 6">
    <name type="scientific">Acetoanaerobium sticklandii (strain ATCC 12662 / DSM 519 / JCM 1433 / CCUG 9281 / NCIMB 10654 / HF)</name>
    <name type="common">Clostridium sticklandii</name>
    <dbReference type="NCBI Taxonomy" id="499177"/>
    <lineage>
        <taxon>Bacteria</taxon>
        <taxon>Bacillati</taxon>
        <taxon>Bacillota</taxon>
        <taxon>Clostridia</taxon>
        <taxon>Peptostreptococcales</taxon>
        <taxon>Filifactoraceae</taxon>
        <taxon>Acetoanaerobium</taxon>
    </lineage>
</organism>
<dbReference type="GeneID" id="35558041"/>
<dbReference type="Pfam" id="PF26078">
    <property type="entry name" value="Baseplate_J_M"/>
    <property type="match status" value="1"/>
</dbReference>
<feature type="domain" description="Baseplate J-like central" evidence="3">
    <location>
        <begin position="201"/>
        <end position="270"/>
    </location>
</feature>